<evidence type="ECO:0000256" key="4">
    <source>
        <dbReference type="ARBA" id="ARBA00023172"/>
    </source>
</evidence>
<organism evidence="6 7">
    <name type="scientific">Hallella bergensis DSM 17361</name>
    <dbReference type="NCBI Taxonomy" id="585502"/>
    <lineage>
        <taxon>Bacteria</taxon>
        <taxon>Pseudomonadati</taxon>
        <taxon>Bacteroidota</taxon>
        <taxon>Bacteroidia</taxon>
        <taxon>Bacteroidales</taxon>
        <taxon>Prevotellaceae</taxon>
        <taxon>Hallella</taxon>
    </lineage>
</organism>
<feature type="region of interest" description="Disordered" evidence="5">
    <location>
        <begin position="447"/>
        <end position="467"/>
    </location>
</feature>
<evidence type="ECO:0000256" key="5">
    <source>
        <dbReference type="SAM" id="MobiDB-lite"/>
    </source>
</evidence>
<evidence type="ECO:0000256" key="3">
    <source>
        <dbReference type="ARBA" id="ARBA00023054"/>
    </source>
</evidence>
<comment type="caution">
    <text evidence="6">The sequence shown here is derived from an EMBL/GenBank/DDBJ whole genome shotgun (WGS) entry which is preliminary data.</text>
</comment>
<dbReference type="RefSeq" id="WP_007174020.1">
    <property type="nucleotide sequence ID" value="NZ_GG704781.1"/>
</dbReference>
<evidence type="ECO:0000256" key="1">
    <source>
        <dbReference type="ARBA" id="ARBA00003416"/>
    </source>
</evidence>
<accession>D1PY82</accession>
<comment type="function">
    <text evidence="1">Involved in DNA recombination.</text>
</comment>
<reference evidence="6 7" key="1">
    <citation type="submission" date="2009-10" db="EMBL/GenBank/DDBJ databases">
        <authorList>
            <person name="Qin X."/>
            <person name="Bachman B."/>
            <person name="Battles P."/>
            <person name="Bell A."/>
            <person name="Bess C."/>
            <person name="Bickham C."/>
            <person name="Chaboub L."/>
            <person name="Chen D."/>
            <person name="Coyle M."/>
            <person name="Deiros D.R."/>
            <person name="Dinh H."/>
            <person name="Forbes L."/>
            <person name="Fowler G."/>
            <person name="Francisco L."/>
            <person name="Fu Q."/>
            <person name="Gubbala S."/>
            <person name="Hale W."/>
            <person name="Han Y."/>
            <person name="Hemphill L."/>
            <person name="Highlander S.K."/>
            <person name="Hirani K."/>
            <person name="Hogues M."/>
            <person name="Jackson L."/>
            <person name="Jakkamsetti A."/>
            <person name="Javaid M."/>
            <person name="Jiang H."/>
            <person name="Korchina V."/>
            <person name="Kovar C."/>
            <person name="Lara F."/>
            <person name="Lee S."/>
            <person name="Mata R."/>
            <person name="Mathew T."/>
            <person name="Moen C."/>
            <person name="Morales K."/>
            <person name="Munidasa M."/>
            <person name="Nazareth L."/>
            <person name="Ngo R."/>
            <person name="Nguyen L."/>
            <person name="Okwuonu G."/>
            <person name="Ongeri F."/>
            <person name="Patil S."/>
            <person name="Petrosino J."/>
            <person name="Pham C."/>
            <person name="Pham P."/>
            <person name="Pu L.-L."/>
            <person name="Puazo M."/>
            <person name="Raj R."/>
            <person name="Reid J."/>
            <person name="Rouhana J."/>
            <person name="Saada N."/>
            <person name="Shang Y."/>
            <person name="Simmons D."/>
            <person name="Thornton R."/>
            <person name="Warren J."/>
            <person name="Weissenberger G."/>
            <person name="Zhang J."/>
            <person name="Zhang L."/>
            <person name="Zhou C."/>
            <person name="Zhu D."/>
            <person name="Muzny D."/>
            <person name="Worley K."/>
            <person name="Gibbs R."/>
        </authorList>
    </citation>
    <scope>NUCLEOTIDE SEQUENCE [LARGE SCALE GENOMIC DNA]</scope>
    <source>
        <strain evidence="6 7">DSM 17361</strain>
    </source>
</reference>
<sequence length="467" mass="53594">MEIVYLIIGVLIGFTLAFLWQQNKKKGIEADLMLARQQNENMMKVQGELQTKANAMSDELKSFQSQLTQAKVMLSSLETQLDAERKQHGEEAEQRREQEQKLEAERQKQFDAQIETVKEQFHNLATKVLDQSTDKLKARNTESMETITAPLKDNITKLRDAIFNTNQETAKSTASLSVQLKAMAEQTQKIDATATRLTNVMRGGNKIQGNWGELILTEILNQNGFREGINYDVQQTLTDSKGYAFSNEDSGKRMVPDVILHYPKNEDVIIDSKMSIEAYEMYVNTDHEDLKKKYADDLVKSIRTQFTNLSRKDYSSYIKPPRHAIDFVIMFVPNEGALQLALATDKRLWNDAFNKHVFITSQQNLMAILKMIEIAWRQYTQTENQLRVYGLAEELLKRVGEFIKRFDKVKKDIDTLSKDYDEAYKKAYTGRQSIVQKANELKNLGVKQAPNQPIPPTEEDILNLSDA</sequence>
<dbReference type="HOGENOM" id="CLU_024057_0_1_10"/>
<proteinExistence type="inferred from homology"/>
<dbReference type="GO" id="GO:0006310">
    <property type="term" value="P:DNA recombination"/>
    <property type="evidence" value="ECO:0007669"/>
    <property type="project" value="UniProtKB-KW"/>
</dbReference>
<gene>
    <name evidence="6" type="ORF">HMPREF0645_1917</name>
</gene>
<dbReference type="InterPro" id="IPR003798">
    <property type="entry name" value="DNA_recombination_RmuC"/>
</dbReference>
<dbReference type="PANTHER" id="PTHR30563">
    <property type="entry name" value="DNA RECOMBINATION PROTEIN RMUC"/>
    <property type="match status" value="1"/>
</dbReference>
<evidence type="ECO:0000313" key="7">
    <source>
        <dbReference type="Proteomes" id="UP000003160"/>
    </source>
</evidence>
<comment type="similarity">
    <text evidence="2">Belongs to the RmuC family.</text>
</comment>
<name>D1PY82_9BACT</name>
<dbReference type="AlphaFoldDB" id="D1PY82"/>
<dbReference type="PANTHER" id="PTHR30563:SF0">
    <property type="entry name" value="DNA RECOMBINATION PROTEIN RMUC"/>
    <property type="match status" value="1"/>
</dbReference>
<feature type="region of interest" description="Disordered" evidence="5">
    <location>
        <begin position="81"/>
        <end position="107"/>
    </location>
</feature>
<dbReference type="EMBL" id="ACKS01000075">
    <property type="protein sequence ID" value="EFA43662.1"/>
    <property type="molecule type" value="Genomic_DNA"/>
</dbReference>
<dbReference type="eggNOG" id="COG1322">
    <property type="taxonomic scope" value="Bacteria"/>
</dbReference>
<dbReference type="OrthoDB" id="370725at2"/>
<protein>
    <submittedName>
        <fullName evidence="6">RmuC domain protein</fullName>
    </submittedName>
</protein>
<dbReference type="Pfam" id="PF02646">
    <property type="entry name" value="RmuC"/>
    <property type="match status" value="1"/>
</dbReference>
<feature type="compositionally biased region" description="Basic and acidic residues" evidence="5">
    <location>
        <begin position="82"/>
        <end position="107"/>
    </location>
</feature>
<dbReference type="Proteomes" id="UP000003160">
    <property type="component" value="Unassembled WGS sequence"/>
</dbReference>
<keyword evidence="4" id="KW-0233">DNA recombination</keyword>
<keyword evidence="7" id="KW-1185">Reference proteome</keyword>
<evidence type="ECO:0000313" key="6">
    <source>
        <dbReference type="EMBL" id="EFA43662.1"/>
    </source>
</evidence>
<keyword evidence="3" id="KW-0175">Coiled coil</keyword>
<evidence type="ECO:0000256" key="2">
    <source>
        <dbReference type="ARBA" id="ARBA00009840"/>
    </source>
</evidence>